<sequence length="166" mass="18626">MKSLFVALLLLATPALAAEPALRSSARLLFKQPEMLQPGRCVAYEEGGNGWIATEPVYFLKGRVISAEVRTRHLGKCPVVPGKNLEQYSRAEFNRQALAYPCVATDVPERDEQIGMVRLRVVEWETPHERKAANLGRLYRGMFIEQALKKDLEIELEADLLGVCES</sequence>
<evidence type="ECO:0000313" key="2">
    <source>
        <dbReference type="EMBL" id="MBK7416550.1"/>
    </source>
</evidence>
<dbReference type="Proteomes" id="UP000739411">
    <property type="component" value="Unassembled WGS sequence"/>
</dbReference>
<name>A0A935KBV0_9RHOO</name>
<reference evidence="2 3" key="1">
    <citation type="submission" date="2020-10" db="EMBL/GenBank/DDBJ databases">
        <title>Connecting structure to function with the recovery of over 1000 high-quality activated sludge metagenome-assembled genomes encoding full-length rRNA genes using long-read sequencing.</title>
        <authorList>
            <person name="Singleton C.M."/>
            <person name="Petriglieri F."/>
            <person name="Kristensen J.M."/>
            <person name="Kirkegaard R.H."/>
            <person name="Michaelsen T.Y."/>
            <person name="Andersen M.H."/>
            <person name="Karst S.M."/>
            <person name="Dueholm M.S."/>
            <person name="Nielsen P.H."/>
            <person name="Albertsen M."/>
        </authorList>
    </citation>
    <scope>NUCLEOTIDE SEQUENCE [LARGE SCALE GENOMIC DNA]</scope>
    <source>
        <strain evidence="2">EsbW_18-Q3-R4-48_BATAC.463</strain>
    </source>
</reference>
<evidence type="ECO:0000313" key="3">
    <source>
        <dbReference type="Proteomes" id="UP000739411"/>
    </source>
</evidence>
<proteinExistence type="predicted"/>
<feature type="chain" id="PRO_5037428155" description="TNase-like domain-containing protein" evidence="1">
    <location>
        <begin position="18"/>
        <end position="166"/>
    </location>
</feature>
<dbReference type="EMBL" id="JADJMS010000046">
    <property type="protein sequence ID" value="MBK7416550.1"/>
    <property type="molecule type" value="Genomic_DNA"/>
</dbReference>
<dbReference type="AlphaFoldDB" id="A0A935KBV0"/>
<evidence type="ECO:0008006" key="4">
    <source>
        <dbReference type="Google" id="ProtNLM"/>
    </source>
</evidence>
<gene>
    <name evidence="2" type="ORF">IPJ38_17110</name>
</gene>
<organism evidence="2 3">
    <name type="scientific">Candidatus Dechloromonas phosphorivorans</name>
    <dbReference type="NCBI Taxonomy" id="2899244"/>
    <lineage>
        <taxon>Bacteria</taxon>
        <taxon>Pseudomonadati</taxon>
        <taxon>Pseudomonadota</taxon>
        <taxon>Betaproteobacteria</taxon>
        <taxon>Rhodocyclales</taxon>
        <taxon>Azonexaceae</taxon>
        <taxon>Dechloromonas</taxon>
    </lineage>
</organism>
<comment type="caution">
    <text evidence="2">The sequence shown here is derived from an EMBL/GenBank/DDBJ whole genome shotgun (WGS) entry which is preliminary data.</text>
</comment>
<feature type="signal peptide" evidence="1">
    <location>
        <begin position="1"/>
        <end position="17"/>
    </location>
</feature>
<protein>
    <recommendedName>
        <fullName evidence="4">TNase-like domain-containing protein</fullName>
    </recommendedName>
</protein>
<accession>A0A935KBV0</accession>
<keyword evidence="1" id="KW-0732">Signal</keyword>
<evidence type="ECO:0000256" key="1">
    <source>
        <dbReference type="SAM" id="SignalP"/>
    </source>
</evidence>